<proteinExistence type="predicted"/>
<dbReference type="RefSeq" id="WP_016892307.1">
    <property type="nucleotide sequence ID" value="NZ_CSWP01000001.1"/>
</dbReference>
<dbReference type="Gene3D" id="1.20.144.10">
    <property type="entry name" value="Phosphatidic acid phosphatase type 2/haloperoxidase"/>
    <property type="match status" value="1"/>
</dbReference>
<evidence type="ECO:0000259" key="1">
    <source>
        <dbReference type="Pfam" id="PF01569"/>
    </source>
</evidence>
<name>A0A0U0ZFT0_9MYCO</name>
<organism evidence="2 3">
    <name type="scientific">Mycobacteroides abscessus</name>
    <dbReference type="NCBI Taxonomy" id="36809"/>
    <lineage>
        <taxon>Bacteria</taxon>
        <taxon>Bacillati</taxon>
        <taxon>Actinomycetota</taxon>
        <taxon>Actinomycetes</taxon>
        <taxon>Mycobacteriales</taxon>
        <taxon>Mycobacteriaceae</taxon>
        <taxon>Mycobacteroides</taxon>
    </lineage>
</organism>
<evidence type="ECO:0000313" key="2">
    <source>
        <dbReference type="EMBL" id="CPV33477.1"/>
    </source>
</evidence>
<evidence type="ECO:0000313" key="3">
    <source>
        <dbReference type="Proteomes" id="UP000045782"/>
    </source>
</evidence>
<dbReference type="Pfam" id="PF01569">
    <property type="entry name" value="PAP2"/>
    <property type="match status" value="1"/>
</dbReference>
<dbReference type="InterPro" id="IPR036938">
    <property type="entry name" value="PAP2/HPO_sf"/>
</dbReference>
<reference evidence="2 3" key="1">
    <citation type="submission" date="2015-03" db="EMBL/GenBank/DDBJ databases">
        <authorList>
            <person name="Murphy D."/>
        </authorList>
    </citation>
    <scope>NUCLEOTIDE SEQUENCE [LARGE SCALE GENOMIC DNA]</scope>
    <source>
        <strain evidence="2 3">PAP088</strain>
    </source>
</reference>
<sequence length="223" mass="23727">MIPGGRHDSGPAARPITVVGVSAGKLPSEKMIQWWPPLGVIAMLTLGFSVGKGSTPFDAWFFDLTQAVFGVQPRWLLFFTDWEFLVPVLVVCVGFELYRRRWRVAAVVLICPFIANWTTQATKMLVGREKGGYLAYPSGHTTVVVAVMGMLVLVAGGALWAYIVAAIVSTLGLLGQVACGYHYLTDTVGAVLATTAVVVLAMWAAGQSSSSAASTSSDKSTLV</sequence>
<gene>
    <name evidence="2" type="ORF">ERS075579_00453</name>
</gene>
<dbReference type="EMBL" id="CSWP01000001">
    <property type="protein sequence ID" value="CPV33477.1"/>
    <property type="molecule type" value="Genomic_DNA"/>
</dbReference>
<dbReference type="Proteomes" id="UP000045782">
    <property type="component" value="Unassembled WGS sequence"/>
</dbReference>
<protein>
    <submittedName>
        <fullName evidence="2">Phosphoesterase, PA-phosphatase related protein</fullName>
    </submittedName>
</protein>
<dbReference type="InterPro" id="IPR000326">
    <property type="entry name" value="PAP2/HPO"/>
</dbReference>
<dbReference type="SUPFAM" id="SSF48317">
    <property type="entry name" value="Acid phosphatase/Vanadium-dependent haloperoxidase"/>
    <property type="match status" value="1"/>
</dbReference>
<accession>A0A0U0ZFT0</accession>
<feature type="domain" description="Phosphatidic acid phosphatase type 2/haloperoxidase" evidence="1">
    <location>
        <begin position="126"/>
        <end position="205"/>
    </location>
</feature>
<dbReference type="AlphaFoldDB" id="A0A0U0ZFT0"/>